<evidence type="ECO:0000313" key="2">
    <source>
        <dbReference type="Proteomes" id="UP000326903"/>
    </source>
</evidence>
<dbReference type="EMBL" id="VYQF01000020">
    <property type="protein sequence ID" value="KAA9034254.1"/>
    <property type="molecule type" value="Genomic_DNA"/>
</dbReference>
<keyword evidence="2" id="KW-1185">Reference proteome</keyword>
<dbReference type="Proteomes" id="UP000326903">
    <property type="component" value="Unassembled WGS sequence"/>
</dbReference>
<gene>
    <name evidence="1" type="ORF">FW778_22865</name>
</gene>
<protein>
    <recommendedName>
        <fullName evidence="3">SprB repeat-containing protein</fullName>
    </recommendedName>
</protein>
<name>A0A5J5IBB4_9BACT</name>
<comment type="caution">
    <text evidence="1">The sequence shown here is derived from an EMBL/GenBank/DDBJ whole genome shotgun (WGS) entry which is preliminary data.</text>
</comment>
<dbReference type="RefSeq" id="WP_150417249.1">
    <property type="nucleotide sequence ID" value="NZ_VYQF01000020.1"/>
</dbReference>
<sequence length="429" mass="42748">MPSKKVVIILSITLFFGTTVLADYTINTGVTTDPATTPLLLNATGTISIYGTMAINSNVTFTSATPLTILVYGTGGTIQWNNNCTLAFPAGTTITYINNPTAPPGLQGTPASASKILQIGGVKYASANDNSNNVVFDFTQLNSIGGTATINATTSTPSVCSSSVASFSANELLPSGVAYYIQWISSAGGTFSDNNTISASNTSLTGMSTGQDTVFCNLYANSGGSTYYSVSTDTVLLTVNAIPQAPTASLTQPTCSTSTGTITITAPTGAGMTYSTNGVTYTNTTGFFSGTAAGSYSLTAKNSSGCVSSITPVTINAPPATPAAPTASVTAQPSCTVATGNITITAPTGAGMTYSTDGITYTNTTGIFSGMASGSYSLTAKNGSGCVSSMTSVTVNAQPARATGSLSGSASICSGSSASLNIAVTGAGT</sequence>
<feature type="non-terminal residue" evidence="1">
    <location>
        <position position="429"/>
    </location>
</feature>
<evidence type="ECO:0000313" key="1">
    <source>
        <dbReference type="EMBL" id="KAA9034254.1"/>
    </source>
</evidence>
<proteinExistence type="predicted"/>
<evidence type="ECO:0008006" key="3">
    <source>
        <dbReference type="Google" id="ProtNLM"/>
    </source>
</evidence>
<accession>A0A5J5IBB4</accession>
<reference evidence="1 2" key="1">
    <citation type="submission" date="2019-09" db="EMBL/GenBank/DDBJ databases">
        <title>Draft genome sequence of Ginsengibacter sp. BR5-29.</title>
        <authorList>
            <person name="Im W.-T."/>
        </authorList>
    </citation>
    <scope>NUCLEOTIDE SEQUENCE [LARGE SCALE GENOMIC DNA]</scope>
    <source>
        <strain evidence="1 2">BR5-29</strain>
    </source>
</reference>
<dbReference type="AlphaFoldDB" id="A0A5J5IBB4"/>
<organism evidence="1 2">
    <name type="scientific">Ginsengibacter hankyongi</name>
    <dbReference type="NCBI Taxonomy" id="2607284"/>
    <lineage>
        <taxon>Bacteria</taxon>
        <taxon>Pseudomonadati</taxon>
        <taxon>Bacteroidota</taxon>
        <taxon>Chitinophagia</taxon>
        <taxon>Chitinophagales</taxon>
        <taxon>Chitinophagaceae</taxon>
        <taxon>Ginsengibacter</taxon>
    </lineage>
</organism>